<keyword evidence="3" id="KW-0998">Cell outer membrane</keyword>
<feature type="domain" description="TonB-dependent transporter Oar-like beta-barrel" evidence="5">
    <location>
        <begin position="206"/>
        <end position="1090"/>
    </location>
</feature>
<dbReference type="AlphaFoldDB" id="A0A2U3KM11"/>
<feature type="region of interest" description="Disordered" evidence="4">
    <location>
        <begin position="112"/>
        <end position="193"/>
    </location>
</feature>
<feature type="compositionally biased region" description="Polar residues" evidence="4">
    <location>
        <begin position="139"/>
        <end position="154"/>
    </location>
</feature>
<dbReference type="InterPro" id="IPR057601">
    <property type="entry name" value="Oar-like_b-barrel"/>
</dbReference>
<evidence type="ECO:0000256" key="3">
    <source>
        <dbReference type="ARBA" id="ARBA00023237"/>
    </source>
</evidence>
<dbReference type="GO" id="GO:0009279">
    <property type="term" value="C:cell outer membrane"/>
    <property type="evidence" value="ECO:0007669"/>
    <property type="project" value="UniProtKB-SubCell"/>
</dbReference>
<dbReference type="Gene3D" id="2.60.40.1120">
    <property type="entry name" value="Carboxypeptidase-like, regulatory domain"/>
    <property type="match status" value="1"/>
</dbReference>
<gene>
    <name evidence="6" type="ORF">SBA1_310017</name>
</gene>
<dbReference type="InterPro" id="IPR036942">
    <property type="entry name" value="Beta-barrel_TonB_sf"/>
</dbReference>
<evidence type="ECO:0000256" key="1">
    <source>
        <dbReference type="ARBA" id="ARBA00004442"/>
    </source>
</evidence>
<evidence type="ECO:0000256" key="2">
    <source>
        <dbReference type="ARBA" id="ARBA00023136"/>
    </source>
</evidence>
<feature type="compositionally biased region" description="Gly residues" evidence="4">
    <location>
        <begin position="171"/>
        <end position="193"/>
    </location>
</feature>
<name>A0A2U3KM11_9BACT</name>
<protein>
    <recommendedName>
        <fullName evidence="5">TonB-dependent transporter Oar-like beta-barrel domain-containing protein</fullName>
    </recommendedName>
</protein>
<dbReference type="Gene3D" id="2.40.170.20">
    <property type="entry name" value="TonB-dependent receptor, beta-barrel domain"/>
    <property type="match status" value="1"/>
</dbReference>
<evidence type="ECO:0000259" key="5">
    <source>
        <dbReference type="Pfam" id="PF25183"/>
    </source>
</evidence>
<evidence type="ECO:0000313" key="7">
    <source>
        <dbReference type="Proteomes" id="UP000238701"/>
    </source>
</evidence>
<comment type="subcellular location">
    <subcellularLocation>
        <location evidence="1">Cell outer membrane</location>
    </subcellularLocation>
</comment>
<dbReference type="EMBL" id="OMOD01000124">
    <property type="protein sequence ID" value="SPF40607.1"/>
    <property type="molecule type" value="Genomic_DNA"/>
</dbReference>
<organism evidence="6 7">
    <name type="scientific">Candidatus Sulfotelmatobacter kueseliae</name>
    <dbReference type="NCBI Taxonomy" id="2042962"/>
    <lineage>
        <taxon>Bacteria</taxon>
        <taxon>Pseudomonadati</taxon>
        <taxon>Acidobacteriota</taxon>
        <taxon>Terriglobia</taxon>
        <taxon>Terriglobales</taxon>
        <taxon>Candidatus Korobacteraceae</taxon>
        <taxon>Candidatus Sulfotelmatobacter</taxon>
    </lineage>
</organism>
<dbReference type="Proteomes" id="UP000238701">
    <property type="component" value="Unassembled WGS sequence"/>
</dbReference>
<dbReference type="SUPFAM" id="SSF56935">
    <property type="entry name" value="Porins"/>
    <property type="match status" value="1"/>
</dbReference>
<dbReference type="Pfam" id="PF25183">
    <property type="entry name" value="OMP_b-brl_4"/>
    <property type="match status" value="1"/>
</dbReference>
<accession>A0A2U3KM11</accession>
<reference evidence="7" key="1">
    <citation type="submission" date="2018-02" db="EMBL/GenBank/DDBJ databases">
        <authorList>
            <person name="Hausmann B."/>
        </authorList>
    </citation>
    <scope>NUCLEOTIDE SEQUENCE [LARGE SCALE GENOMIC DNA]</scope>
    <source>
        <strain evidence="7">Peat soil MAG SbA1</strain>
    </source>
</reference>
<dbReference type="InterPro" id="IPR008969">
    <property type="entry name" value="CarboxyPept-like_regulatory"/>
</dbReference>
<dbReference type="Pfam" id="PF13620">
    <property type="entry name" value="CarboxypepD_reg"/>
    <property type="match status" value="1"/>
</dbReference>
<proteinExistence type="predicted"/>
<keyword evidence="2" id="KW-0472">Membrane</keyword>
<evidence type="ECO:0000256" key="4">
    <source>
        <dbReference type="SAM" id="MobiDB-lite"/>
    </source>
</evidence>
<sequence>MVKSGNMPIPGAAVIVTLASSNEHISTWTDVDGSYSAAVPSYGTYKVQVQMIAFANSTQQVVIDASHENALVNFELTLLSRTQEASPPTRRPYGQGGAQRGFQTLSALQGVTDQQGGGNALSDVVPSGMPVPGMAPDSATESIAVSGNSSNPLNGMSGDELQQRINDARMQGGGFGGGSGSGGPGGFGGGGAGRPMVFGRRGFDINHPHGSIYYGIGDSALNAAPYALAGEPATNPAYVQNSFGGSVGGPLNIPKIYHGGSRTFFFVNFNGRHGENPFDQFSTVPTLLERQGNFSQTSYPGPNGQPVEIFDPATNTPFPNNTLPQINPIASGLLQYIPMPNLPGNYQNFHFVTSANNNSDDLNVRVNHTLGAAPAGGRRRGPGAPRNSLNFGFHYHGSGTSITNPFPSVGGSTSGRSFDVPVAYTRSIGKLTNTVRFDFNRSRTRTQNLYAFNDDIATTLGVTGVSANPFDWGLPNLSFTNFASLQDVNPQLLRNQTYTFTDNVVWIHGKHTWRWGGDFRRVQLNTETSSNARGSFTFTGYNTSEFTASQPGQPAQQVSGTGYDFADFLLGYPQQTSEQFLDFENGDHFRGNFWDLYVQDEWKMRGNLTLNLGVRYEYVSPFTEINNRLVNLDLSPGVLVQTPGLPLQVTPIQPGQVGPYSGNLPASLVRPDRKALAPRVGFAWKPFSNTVVRGGYGVNYNTGAYQGIVQQLAFQPPFSTTQTPIQPLVEDNGGVLTPTAGTLTLQNGFPASSTSGITNNYAVNPNYRLGYVQIRNFDIQQQLRPTLLLNIDYTGTKGTNLDILEAPNRTPTGLLIPNVQAFIYENYVGDSEANAGSIRVRKRLSNGFSVGGIYTFSKSIDDASSIGAGATSGANTPGLGAGGTAAGGGGGSASGGGASSVAQNALDLSAERGLSSFNQTQKFTADYLWELPFGHDKRWLTGNTPLRAIFGDWQWSGDWTIASGLPFTPRLLGDAAEVNRGTNGTLRPDVAPGQSIRISNPSMAKWFNTAAFTLPAGPYGDARRNSIIGPGSQVFDMAFTKIIPLKESRMLELRAQATNIFNIPNYSSIDTTYNSPTFGRVTAVGAMRQITMTARFRF</sequence>
<dbReference type="SUPFAM" id="SSF49464">
    <property type="entry name" value="Carboxypeptidase regulatory domain-like"/>
    <property type="match status" value="1"/>
</dbReference>
<evidence type="ECO:0000313" key="6">
    <source>
        <dbReference type="EMBL" id="SPF40607.1"/>
    </source>
</evidence>